<organism evidence="1 2">
    <name type="scientific">Winogradskyella luteola</name>
    <dbReference type="NCBI Taxonomy" id="2828330"/>
    <lineage>
        <taxon>Bacteria</taxon>
        <taxon>Pseudomonadati</taxon>
        <taxon>Bacteroidota</taxon>
        <taxon>Flavobacteriia</taxon>
        <taxon>Flavobacteriales</taxon>
        <taxon>Flavobacteriaceae</taxon>
        <taxon>Winogradskyella</taxon>
    </lineage>
</organism>
<gene>
    <name evidence="1" type="ORF">KCG49_04270</name>
</gene>
<dbReference type="AlphaFoldDB" id="A0A9X1F714"/>
<keyword evidence="2" id="KW-1185">Reference proteome</keyword>
<evidence type="ECO:0000313" key="1">
    <source>
        <dbReference type="EMBL" id="MBV7268409.1"/>
    </source>
</evidence>
<sequence length="69" mass="7971">MYTKKFIPLTETQIKMVNASGLAKKFECSHSYVSRILKSESDPENDKAQNILKAAREIIEYYESINVEQ</sequence>
<comment type="caution">
    <text evidence="1">The sequence shown here is derived from an EMBL/GenBank/DDBJ whole genome shotgun (WGS) entry which is preliminary data.</text>
</comment>
<name>A0A9X1F714_9FLAO</name>
<dbReference type="EMBL" id="JAGSPD010000003">
    <property type="protein sequence ID" value="MBV7268409.1"/>
    <property type="molecule type" value="Genomic_DNA"/>
</dbReference>
<proteinExistence type="predicted"/>
<reference evidence="1" key="1">
    <citation type="submission" date="2021-04" db="EMBL/GenBank/DDBJ databases">
        <authorList>
            <person name="Pira H."/>
            <person name="Risdian C."/>
            <person name="Wink J."/>
        </authorList>
    </citation>
    <scope>NUCLEOTIDE SEQUENCE</scope>
    <source>
        <strain evidence="1">WHY3</strain>
    </source>
</reference>
<accession>A0A9X1F714</accession>
<dbReference type="RefSeq" id="WP_218544964.1">
    <property type="nucleotide sequence ID" value="NZ_JAGSPD010000003.1"/>
</dbReference>
<protein>
    <submittedName>
        <fullName evidence="1">Uncharacterized protein</fullName>
    </submittedName>
</protein>
<evidence type="ECO:0000313" key="2">
    <source>
        <dbReference type="Proteomes" id="UP001138894"/>
    </source>
</evidence>
<dbReference type="Proteomes" id="UP001138894">
    <property type="component" value="Unassembled WGS sequence"/>
</dbReference>